<evidence type="ECO:0000256" key="10">
    <source>
        <dbReference type="ARBA" id="ARBA00034103"/>
    </source>
</evidence>
<dbReference type="SUPFAM" id="SSF90209">
    <property type="entry name" value="Ran binding protein zinc finger-like"/>
    <property type="match status" value="1"/>
</dbReference>
<evidence type="ECO:0000256" key="9">
    <source>
        <dbReference type="ARBA" id="ARBA00023018"/>
    </source>
</evidence>
<dbReference type="Proteomes" id="UP000504628">
    <property type="component" value="Chromosome 7"/>
</dbReference>
<dbReference type="GO" id="GO:0045202">
    <property type="term" value="C:synapse"/>
    <property type="evidence" value="ECO:0007669"/>
    <property type="project" value="UniProtKB-SubCell"/>
</dbReference>
<dbReference type="InParanoid" id="A0A6J2NI55"/>
<evidence type="ECO:0000259" key="16">
    <source>
        <dbReference type="PROSITE" id="PS50199"/>
    </source>
</evidence>
<keyword evidence="8" id="KW-0862">Zinc</keyword>
<comment type="subcellular location">
    <subcellularLocation>
        <location evidence="1">Cytoplasm</location>
    </subcellularLocation>
    <subcellularLocation>
        <location evidence="10">Synapse</location>
    </subcellularLocation>
</comment>
<evidence type="ECO:0000256" key="4">
    <source>
        <dbReference type="ARBA" id="ARBA00022553"/>
    </source>
</evidence>
<accession>A0A6J2NI55</accession>
<keyword evidence="9" id="KW-0770">Synapse</keyword>
<evidence type="ECO:0000256" key="12">
    <source>
        <dbReference type="ARBA" id="ARBA00074170"/>
    </source>
</evidence>
<feature type="domain" description="RanBP2-type" evidence="16">
    <location>
        <begin position="339"/>
        <end position="368"/>
    </location>
</feature>
<dbReference type="UniPathway" id="UPA00143"/>
<dbReference type="Gene3D" id="2.30.30.380">
    <property type="entry name" value="Zn-finger domain of Sec23/24"/>
    <property type="match status" value="1"/>
</dbReference>
<dbReference type="InterPro" id="IPR001876">
    <property type="entry name" value="Znf_RanBP2"/>
</dbReference>
<dbReference type="PANTHER" id="PTHR22770">
    <property type="entry name" value="UBIQUITIN CONJUGATING ENZYME 7 INTERACTING PROTEIN-RELATED"/>
    <property type="match status" value="1"/>
</dbReference>
<dbReference type="CDD" id="cd01799">
    <property type="entry name" value="Ubl_HOIL1"/>
    <property type="match status" value="1"/>
</dbReference>
<dbReference type="SUPFAM" id="SSF54236">
    <property type="entry name" value="Ubiquitin-like"/>
    <property type="match status" value="1"/>
</dbReference>
<comment type="subunit">
    <text evidence="11">Monomer and homodimer. Component of the LUBAC complex (linear ubiquitin chain assembly complex) which consists of SHARPIN, RBCK1 and RNF31. LUBAC has a MW of approximately 600 kDa suggesting a heteromultimeric assembly of its subunits. Associates with the TNF-R1 signaling complex (TNF-RSC) in a stimulation-dependent manner. Interacts with EYA1, EYA2, SHANK1 and SHANK3 (via ANK repeats).</text>
</comment>
<dbReference type="PANTHER" id="PTHR22770:SF43">
    <property type="entry name" value="SHARPIN"/>
    <property type="match status" value="1"/>
</dbReference>
<evidence type="ECO:0000256" key="15">
    <source>
        <dbReference type="SAM" id="MobiDB-lite"/>
    </source>
</evidence>
<dbReference type="InterPro" id="IPR036443">
    <property type="entry name" value="Znf_RanBP2_sf"/>
</dbReference>
<keyword evidence="7" id="KW-0833">Ubl conjugation pathway</keyword>
<evidence type="ECO:0000256" key="11">
    <source>
        <dbReference type="ARBA" id="ARBA00062291"/>
    </source>
</evidence>
<dbReference type="GeneID" id="114514561"/>
<dbReference type="InterPro" id="IPR031912">
    <property type="entry name" value="Sharpin_PH"/>
</dbReference>
<gene>
    <name evidence="18" type="primary">SHARPIN</name>
</gene>
<evidence type="ECO:0000256" key="14">
    <source>
        <dbReference type="PROSITE-ProRule" id="PRU00322"/>
    </source>
</evidence>
<dbReference type="KEGG" id="pdic:114514561"/>
<evidence type="ECO:0000313" key="17">
    <source>
        <dbReference type="Proteomes" id="UP000504628"/>
    </source>
</evidence>
<dbReference type="GO" id="GO:0071797">
    <property type="term" value="C:LUBAC complex"/>
    <property type="evidence" value="ECO:0007669"/>
    <property type="project" value="TreeGrafter"/>
</dbReference>
<sequence length="410" mass="43263">MAPPAGGTVAASDPGSAAVLLAVHATVRPLAAGPDAEAQLRRLQLSADPERPGRFRLELLGAGPGAVSLEWPLETVSYTVRGPSQHELQPPPGGPGTLSLHFLNPLDAQRWAALVRGATVEGQNGSDSLPPALSPETGPVSPPGPSEVHIPKAPQPKVDVSSHPGDLMEKEELAGRLAQAIEGGDEKGAAQAAAILAQHHVALSVQLQESCFPPGPIKLQVTVEDAASSAHISLQVYPHCTISTLQEQVFSEFGFPPAVQRWVIGKCLCVPERSLASYGVRQDRDPAFLYLLSAPRETPGRSPQRPQKMDGELSHRLFPQSLGLPQAPQPASSSLPSPLQSGWPCPSCTFINIPSRPGCEMCNTQRPRAWDPLPAASTQQSLMVTRGEDGPSLPGPRSLDALLNLSGDLR</sequence>
<dbReference type="FunFam" id="3.10.20.90:FF:000130">
    <property type="entry name" value="SHANK-associated RH domain interactor"/>
    <property type="match status" value="1"/>
</dbReference>
<dbReference type="GO" id="GO:0097039">
    <property type="term" value="P:protein linear polyubiquitination"/>
    <property type="evidence" value="ECO:0007669"/>
    <property type="project" value="TreeGrafter"/>
</dbReference>
<dbReference type="PROSITE" id="PS01358">
    <property type="entry name" value="ZF_RANBP2_1"/>
    <property type="match status" value="1"/>
</dbReference>
<evidence type="ECO:0000256" key="5">
    <source>
        <dbReference type="ARBA" id="ARBA00022723"/>
    </source>
</evidence>
<dbReference type="FunFam" id="2.30.29.30:FF:000331">
    <property type="entry name" value="sharpin isoform X1"/>
    <property type="match status" value="1"/>
</dbReference>
<dbReference type="InterPro" id="IPR051628">
    <property type="entry name" value="LUBAC_E3_Ligases"/>
</dbReference>
<dbReference type="CTD" id="81858"/>
<comment type="pathway">
    <text evidence="2">Protein modification; protein ubiquitination.</text>
</comment>
<dbReference type="InterPro" id="IPR011993">
    <property type="entry name" value="PH-like_dom_sf"/>
</dbReference>
<evidence type="ECO:0000256" key="3">
    <source>
        <dbReference type="ARBA" id="ARBA00022490"/>
    </source>
</evidence>
<keyword evidence="3" id="KW-0963">Cytoplasm</keyword>
<dbReference type="FunCoup" id="A0A6J2NI55">
    <property type="interactions" value="1799"/>
</dbReference>
<dbReference type="OrthoDB" id="261960at2759"/>
<dbReference type="SMART" id="SM00547">
    <property type="entry name" value="ZnF_RBZ"/>
    <property type="match status" value="1"/>
</dbReference>
<evidence type="ECO:0000256" key="7">
    <source>
        <dbReference type="ARBA" id="ARBA00022786"/>
    </source>
</evidence>
<dbReference type="Gene3D" id="3.10.20.90">
    <property type="entry name" value="Phosphatidylinositol 3-kinase Catalytic Subunit, Chain A, domain 1"/>
    <property type="match status" value="1"/>
</dbReference>
<keyword evidence="6 14" id="KW-0863">Zinc-finger</keyword>
<evidence type="ECO:0000256" key="13">
    <source>
        <dbReference type="ARBA" id="ARBA00076399"/>
    </source>
</evidence>
<organism evidence="17 18">
    <name type="scientific">Phyllostomus discolor</name>
    <name type="common">pale spear-nosed bat</name>
    <dbReference type="NCBI Taxonomy" id="89673"/>
    <lineage>
        <taxon>Eukaryota</taxon>
        <taxon>Metazoa</taxon>
        <taxon>Chordata</taxon>
        <taxon>Craniata</taxon>
        <taxon>Vertebrata</taxon>
        <taxon>Euteleostomi</taxon>
        <taxon>Mammalia</taxon>
        <taxon>Eutheria</taxon>
        <taxon>Laurasiatheria</taxon>
        <taxon>Chiroptera</taxon>
        <taxon>Yangochiroptera</taxon>
        <taxon>Phyllostomidae</taxon>
        <taxon>Phyllostominae</taxon>
        <taxon>Phyllostomus</taxon>
    </lineage>
</organism>
<name>A0A6J2NI55_9CHIR</name>
<keyword evidence="17" id="KW-1185">Reference proteome</keyword>
<dbReference type="InterPro" id="IPR057468">
    <property type="entry name" value="HOIL-1/Sharpin_LTM"/>
</dbReference>
<evidence type="ECO:0000256" key="8">
    <source>
        <dbReference type="ARBA" id="ARBA00022833"/>
    </source>
</evidence>
<proteinExistence type="predicted"/>
<dbReference type="GO" id="GO:0008270">
    <property type="term" value="F:zinc ion binding"/>
    <property type="evidence" value="ECO:0007669"/>
    <property type="project" value="UniProtKB-KW"/>
</dbReference>
<dbReference type="Pfam" id="PF16764">
    <property type="entry name" value="Sharpin_PH"/>
    <property type="match status" value="1"/>
</dbReference>
<evidence type="ECO:0000256" key="6">
    <source>
        <dbReference type="ARBA" id="ARBA00022771"/>
    </source>
</evidence>
<dbReference type="PROSITE" id="PS50199">
    <property type="entry name" value="ZF_RANBP2_2"/>
    <property type="match status" value="1"/>
</dbReference>
<evidence type="ECO:0000256" key="2">
    <source>
        <dbReference type="ARBA" id="ARBA00004906"/>
    </source>
</evidence>
<keyword evidence="5" id="KW-0479">Metal-binding</keyword>
<evidence type="ECO:0000313" key="18">
    <source>
        <dbReference type="RefSeq" id="XP_028389560.1"/>
    </source>
</evidence>
<dbReference type="FunFam" id="2.30.30.380:FF:000014">
    <property type="entry name" value="sharpin isoform X1"/>
    <property type="match status" value="1"/>
</dbReference>
<dbReference type="GO" id="GO:0043130">
    <property type="term" value="F:ubiquitin binding"/>
    <property type="evidence" value="ECO:0007669"/>
    <property type="project" value="TreeGrafter"/>
</dbReference>
<dbReference type="Gene3D" id="2.30.29.30">
    <property type="entry name" value="Pleckstrin-homology domain (PH domain)/Phosphotyrosine-binding domain (PTB)"/>
    <property type="match status" value="1"/>
</dbReference>
<dbReference type="RefSeq" id="XP_028389560.1">
    <property type="nucleotide sequence ID" value="XM_028533759.2"/>
</dbReference>
<dbReference type="GO" id="GO:0043123">
    <property type="term" value="P:positive regulation of canonical NF-kappaB signal transduction"/>
    <property type="evidence" value="ECO:0007669"/>
    <property type="project" value="TreeGrafter"/>
</dbReference>
<dbReference type="Pfam" id="PF25393">
    <property type="entry name" value="LTM"/>
    <property type="match status" value="1"/>
</dbReference>
<keyword evidence="4" id="KW-0597">Phosphoprotein</keyword>
<dbReference type="GO" id="GO:0043161">
    <property type="term" value="P:proteasome-mediated ubiquitin-dependent protein catabolic process"/>
    <property type="evidence" value="ECO:0007669"/>
    <property type="project" value="TreeGrafter"/>
</dbReference>
<feature type="region of interest" description="Disordered" evidence="15">
    <location>
        <begin position="122"/>
        <end position="164"/>
    </location>
</feature>
<dbReference type="InterPro" id="IPR029071">
    <property type="entry name" value="Ubiquitin-like_domsf"/>
</dbReference>
<dbReference type="AlphaFoldDB" id="A0A6J2NI55"/>
<dbReference type="GO" id="GO:0004842">
    <property type="term" value="F:ubiquitin-protein transferase activity"/>
    <property type="evidence" value="ECO:0007669"/>
    <property type="project" value="TreeGrafter"/>
</dbReference>
<protein>
    <recommendedName>
        <fullName evidence="12">Sharpin</fullName>
    </recommendedName>
    <alternativeName>
        <fullName evidence="13">Shank-associated RH domain-interacting protein</fullName>
    </alternativeName>
</protein>
<dbReference type="GO" id="GO:0005737">
    <property type="term" value="C:cytoplasm"/>
    <property type="evidence" value="ECO:0007669"/>
    <property type="project" value="UniProtKB-SubCell"/>
</dbReference>
<evidence type="ECO:0000256" key="1">
    <source>
        <dbReference type="ARBA" id="ARBA00004496"/>
    </source>
</evidence>
<dbReference type="CDD" id="cd13305">
    <property type="entry name" value="PH_SHARPIN"/>
    <property type="match status" value="1"/>
</dbReference>
<reference evidence="18" key="1">
    <citation type="submission" date="2025-08" db="UniProtKB">
        <authorList>
            <consortium name="RefSeq"/>
        </authorList>
    </citation>
    <scope>IDENTIFICATION</scope>
    <source>
        <tissue evidence="18">Muscle</tissue>
    </source>
</reference>